<keyword evidence="6" id="KW-0450">Lipoyl</keyword>
<comment type="subcellular location">
    <subcellularLocation>
        <location evidence="2">Mitochondrion matrix</location>
    </subcellularLocation>
</comment>
<dbReference type="SUPFAM" id="SSF51230">
    <property type="entry name" value="Single hybrid motif"/>
    <property type="match status" value="1"/>
</dbReference>
<dbReference type="InterPro" id="IPR001078">
    <property type="entry name" value="2-oxoacid_DH_actylTfrase"/>
</dbReference>
<dbReference type="FunFam" id="2.40.50.100:FF:000013">
    <property type="entry name" value="Dihydrolipoamide acetyltransferase component of pyruvate dehydrogenase complex"/>
    <property type="match status" value="1"/>
</dbReference>
<gene>
    <name evidence="19" type="ORF">FNV43_RR00901</name>
</gene>
<proteinExistence type="inferred from homology"/>
<dbReference type="GO" id="GO:0016407">
    <property type="term" value="F:acetyltransferase activity"/>
    <property type="evidence" value="ECO:0007669"/>
    <property type="project" value="TreeGrafter"/>
</dbReference>
<dbReference type="PROSITE" id="PS50194">
    <property type="entry name" value="FILAMIN_REPEAT"/>
    <property type="match status" value="1"/>
</dbReference>
<dbReference type="Gene3D" id="3.100.10.10">
    <property type="match status" value="1"/>
</dbReference>
<dbReference type="FunFam" id="3.100.10.10:FF:000001">
    <property type="entry name" value="60S ribosomal protein L18"/>
    <property type="match status" value="1"/>
</dbReference>
<evidence type="ECO:0000256" key="1">
    <source>
        <dbReference type="ARBA" id="ARBA00001938"/>
    </source>
</evidence>
<evidence type="ECO:0000256" key="5">
    <source>
        <dbReference type="ARBA" id="ARBA00022679"/>
    </source>
</evidence>
<dbReference type="InterPro" id="IPR056434">
    <property type="entry name" value="Ig_GEX2_N"/>
</dbReference>
<evidence type="ECO:0000259" key="17">
    <source>
        <dbReference type="PROSITE" id="PS50968"/>
    </source>
</evidence>
<dbReference type="Gene3D" id="2.40.50.100">
    <property type="match status" value="1"/>
</dbReference>
<dbReference type="GO" id="GO:0005759">
    <property type="term" value="C:mitochondrial matrix"/>
    <property type="evidence" value="ECO:0007669"/>
    <property type="project" value="UniProtKB-SubCell"/>
</dbReference>
<comment type="caution">
    <text evidence="19">The sequence shown here is derived from an EMBL/GenBank/DDBJ whole genome shotgun (WGS) entry which is preliminary data.</text>
</comment>
<evidence type="ECO:0000256" key="9">
    <source>
        <dbReference type="ARBA" id="ARBA00023128"/>
    </source>
</evidence>
<dbReference type="Gene3D" id="2.60.40.10">
    <property type="entry name" value="Immunoglobulins"/>
    <property type="match status" value="3"/>
</dbReference>
<dbReference type="GO" id="GO:1990904">
    <property type="term" value="C:ribonucleoprotein complex"/>
    <property type="evidence" value="ECO:0007669"/>
    <property type="project" value="UniProtKB-KW"/>
</dbReference>
<dbReference type="EC" id="2.3.1.168" evidence="12"/>
<dbReference type="InterPro" id="IPR003016">
    <property type="entry name" value="2-oxoA_DH_lipoyl-BS"/>
</dbReference>
<evidence type="ECO:0000256" key="13">
    <source>
        <dbReference type="ARBA" id="ARBA00039275"/>
    </source>
</evidence>
<evidence type="ECO:0000313" key="19">
    <source>
        <dbReference type="EMBL" id="KAF3456251.1"/>
    </source>
</evidence>
<evidence type="ECO:0000313" key="20">
    <source>
        <dbReference type="Proteomes" id="UP000796880"/>
    </source>
</evidence>
<feature type="domain" description="Peripheral subunit-binding (PSBD)" evidence="18">
    <location>
        <begin position="200"/>
        <end position="237"/>
    </location>
</feature>
<dbReference type="GO" id="GO:0031405">
    <property type="term" value="F:lipoic acid binding"/>
    <property type="evidence" value="ECO:0007669"/>
    <property type="project" value="TreeGrafter"/>
</dbReference>
<accession>A0A8K0HPF2</accession>
<evidence type="ECO:0000256" key="6">
    <source>
        <dbReference type="ARBA" id="ARBA00022823"/>
    </source>
</evidence>
<evidence type="ECO:0000256" key="4">
    <source>
        <dbReference type="ARBA" id="ARBA00007317"/>
    </source>
</evidence>
<dbReference type="CDD" id="cd06849">
    <property type="entry name" value="lipoyl_domain"/>
    <property type="match status" value="1"/>
</dbReference>
<dbReference type="InterPro" id="IPR013783">
    <property type="entry name" value="Ig-like_fold"/>
</dbReference>
<dbReference type="InterPro" id="IPR050743">
    <property type="entry name" value="2-oxoacid_DH_E2_comp"/>
</dbReference>
<keyword evidence="9" id="KW-0496">Mitochondrion</keyword>
<dbReference type="Pfam" id="PF17963">
    <property type="entry name" value="Big_9"/>
    <property type="match status" value="1"/>
</dbReference>
<dbReference type="SUPFAM" id="SSF52080">
    <property type="entry name" value="Ribosomal proteins L15p and L18e"/>
    <property type="match status" value="1"/>
</dbReference>
<protein>
    <recommendedName>
        <fullName evidence="13">Lipoamide acyltransferase component of branched-chain alpha-keto acid dehydrogenase complex, mitochondrial</fullName>
        <ecNumber evidence="12">2.3.1.168</ecNumber>
    </recommendedName>
    <alternativeName>
        <fullName evidence="14">Branched-chain alpha-keto acid dehydrogenase complex component E2</fullName>
    </alternativeName>
</protein>
<keyword evidence="16" id="KW-0472">Membrane</keyword>
<evidence type="ECO:0000256" key="8">
    <source>
        <dbReference type="ARBA" id="ARBA00022980"/>
    </source>
</evidence>
<keyword evidence="10" id="KW-0687">Ribonucleoprotein</keyword>
<keyword evidence="16" id="KW-1133">Transmembrane helix</keyword>
<dbReference type="Pfam" id="PF00364">
    <property type="entry name" value="Biotin_lipoyl"/>
    <property type="match status" value="1"/>
</dbReference>
<dbReference type="InterPro" id="IPR021131">
    <property type="entry name" value="Ribosomal_uL15/eL18"/>
</dbReference>
<dbReference type="Pfam" id="PF02817">
    <property type="entry name" value="E3_binding"/>
    <property type="match status" value="1"/>
</dbReference>
<keyword evidence="7" id="KW-0809">Transit peptide</keyword>
<dbReference type="GO" id="GO:0003729">
    <property type="term" value="F:mRNA binding"/>
    <property type="evidence" value="ECO:0007669"/>
    <property type="project" value="UniProtKB-ARBA"/>
</dbReference>
<dbReference type="PANTHER" id="PTHR43178:SF14">
    <property type="entry name" value="LIPOAMIDE ACYLTRANSFERASE COMPONENT OF BRANCHED-CHAIN ALPHA-KETO ACID DEHYDROGENASE COMPLEX, MITOCHONDRIAL"/>
    <property type="match status" value="1"/>
</dbReference>
<comment type="similarity">
    <text evidence="3">Belongs to the eukaryotic ribosomal protein eL18 family.</text>
</comment>
<dbReference type="Gene3D" id="4.10.320.10">
    <property type="entry name" value="E3-binding domain"/>
    <property type="match status" value="1"/>
</dbReference>
<dbReference type="Pfam" id="PF00198">
    <property type="entry name" value="2-oxoacid_dh"/>
    <property type="match status" value="1"/>
</dbReference>
<dbReference type="SUPFAM" id="SSF81296">
    <property type="entry name" value="E set domains"/>
    <property type="match status" value="2"/>
</dbReference>
<dbReference type="PROSITE" id="PS00189">
    <property type="entry name" value="LIPOYL"/>
    <property type="match status" value="1"/>
</dbReference>
<dbReference type="PROSITE" id="PS50968">
    <property type="entry name" value="BIOTINYL_LIPOYL"/>
    <property type="match status" value="1"/>
</dbReference>
<feature type="transmembrane region" description="Helical" evidence="16">
    <location>
        <begin position="1764"/>
        <end position="1790"/>
    </location>
</feature>
<feature type="domain" description="Lipoyl-binding" evidence="17">
    <location>
        <begin position="92"/>
        <end position="167"/>
    </location>
</feature>
<dbReference type="InterPro" id="IPR014756">
    <property type="entry name" value="Ig_E-set"/>
</dbReference>
<keyword evidence="8" id="KW-0689">Ribosomal protein</keyword>
<dbReference type="GO" id="GO:0005840">
    <property type="term" value="C:ribosome"/>
    <property type="evidence" value="ECO:0007669"/>
    <property type="project" value="UniProtKB-KW"/>
</dbReference>
<evidence type="ECO:0000256" key="2">
    <source>
        <dbReference type="ARBA" id="ARBA00004305"/>
    </source>
</evidence>
<reference evidence="19" key="1">
    <citation type="submission" date="2020-03" db="EMBL/GenBank/DDBJ databases">
        <title>A high-quality chromosome-level genome assembly of a woody plant with both climbing and erect habits, Rhamnella rubrinervis.</title>
        <authorList>
            <person name="Lu Z."/>
            <person name="Yang Y."/>
            <person name="Zhu X."/>
            <person name="Sun Y."/>
        </authorList>
    </citation>
    <scope>NUCLEOTIDE SEQUENCE</scope>
    <source>
        <strain evidence="19">BYM</strain>
        <tissue evidence="19">Leaf</tissue>
    </source>
</reference>
<dbReference type="EMBL" id="VOIH02000001">
    <property type="protein sequence ID" value="KAF3456251.1"/>
    <property type="molecule type" value="Genomic_DNA"/>
</dbReference>
<dbReference type="InterPro" id="IPR023213">
    <property type="entry name" value="CAT-like_dom_sf"/>
</dbReference>
<dbReference type="InterPro" id="IPR036625">
    <property type="entry name" value="E3-bd_dom_sf"/>
</dbReference>
<dbReference type="FunFam" id="3.30.559.10:FF:000007">
    <property type="entry name" value="Dihydrolipoamide acetyltransferase component of pyruvate dehydrogenase complex"/>
    <property type="match status" value="1"/>
</dbReference>
<comment type="cofactor">
    <cofactor evidence="1">
        <name>(R)-lipoate</name>
        <dbReference type="ChEBI" id="CHEBI:83088"/>
    </cofactor>
</comment>
<evidence type="ECO:0000256" key="12">
    <source>
        <dbReference type="ARBA" id="ARBA00038880"/>
    </source>
</evidence>
<dbReference type="InterPro" id="IPR017868">
    <property type="entry name" value="Filamin/ABP280_repeat-like"/>
</dbReference>
<dbReference type="SUPFAM" id="SSF52777">
    <property type="entry name" value="CoA-dependent acyltransferases"/>
    <property type="match status" value="1"/>
</dbReference>
<evidence type="ECO:0000256" key="15">
    <source>
        <dbReference type="PROSITE-ProRule" id="PRU00087"/>
    </source>
</evidence>
<keyword evidence="20" id="KW-1185">Reference proteome</keyword>
<dbReference type="OrthoDB" id="5334309at2759"/>
<name>A0A8K0HPF2_9ROSA</name>
<keyword evidence="16" id="KW-0812">Transmembrane</keyword>
<dbReference type="PANTHER" id="PTHR43178">
    <property type="entry name" value="DIHYDROLIPOAMIDE ACETYLTRANSFERASE COMPONENT OF PYRUVATE DEHYDROGENASE COMPLEX"/>
    <property type="match status" value="1"/>
</dbReference>
<dbReference type="PROSITE" id="PS51826">
    <property type="entry name" value="PSBD"/>
    <property type="match status" value="1"/>
</dbReference>
<keyword evidence="5" id="KW-0808">Transferase</keyword>
<dbReference type="Gene3D" id="2.60.40.3440">
    <property type="match status" value="1"/>
</dbReference>
<dbReference type="Gene3D" id="3.30.559.10">
    <property type="entry name" value="Chloramphenicol acetyltransferase-like domain"/>
    <property type="match status" value="1"/>
</dbReference>
<dbReference type="FunFam" id="2.60.40.10:FF:002225">
    <property type="entry name" value="Gamete expressed 2"/>
    <property type="match status" value="1"/>
</dbReference>
<dbReference type="InterPro" id="IPR000089">
    <property type="entry name" value="Biotin_lipoyl"/>
</dbReference>
<dbReference type="Proteomes" id="UP000796880">
    <property type="component" value="Unassembled WGS sequence"/>
</dbReference>
<feature type="repeat" description="Filamin" evidence="15">
    <location>
        <begin position="1329"/>
        <end position="1367"/>
    </location>
</feature>
<dbReference type="InterPro" id="IPR036227">
    <property type="entry name" value="Ribosomal_uL15/eL18_sf"/>
</dbReference>
<evidence type="ECO:0000256" key="3">
    <source>
        <dbReference type="ARBA" id="ARBA00006815"/>
    </source>
</evidence>
<evidence type="ECO:0000256" key="14">
    <source>
        <dbReference type="ARBA" id="ARBA00042008"/>
    </source>
</evidence>
<keyword evidence="11" id="KW-0012">Acyltransferase</keyword>
<dbReference type="Pfam" id="PF17135">
    <property type="entry name" value="Ribosomal_L18"/>
    <property type="match status" value="1"/>
</dbReference>
<dbReference type="SUPFAM" id="SSF47005">
    <property type="entry name" value="Peripheral subunit-binding domain of 2-oxo acid dehydrogenase complex"/>
    <property type="match status" value="1"/>
</dbReference>
<dbReference type="GO" id="GO:0043754">
    <property type="term" value="F:dihydrolipoamide branched chain acyltransferase activity"/>
    <property type="evidence" value="ECO:0007669"/>
    <property type="project" value="UniProtKB-EC"/>
</dbReference>
<evidence type="ECO:0000256" key="7">
    <source>
        <dbReference type="ARBA" id="ARBA00022946"/>
    </source>
</evidence>
<evidence type="ECO:0000259" key="18">
    <source>
        <dbReference type="PROSITE" id="PS51826"/>
    </source>
</evidence>
<evidence type="ECO:0000256" key="11">
    <source>
        <dbReference type="ARBA" id="ARBA00023315"/>
    </source>
</evidence>
<dbReference type="Pfam" id="PF23616">
    <property type="entry name" value="Ig_GEX2_N"/>
    <property type="match status" value="2"/>
</dbReference>
<evidence type="ECO:0000256" key="16">
    <source>
        <dbReference type="SAM" id="Phobius"/>
    </source>
</evidence>
<dbReference type="InterPro" id="IPR011053">
    <property type="entry name" value="Single_hybrid_motif"/>
</dbReference>
<sequence>MIGRRIWQKRPWVSGHRWLRNHSSRGLQPLNVHSELKPSFLRFSSELALYGNGTAAASFRLADDRLKLSIPYFAKGCCFSSHTLAELTAGGIVDVPLAQTGEGIAECELLKWFVQEGDQVEEFQPLCEVQSDKATIEITSRYKGKVAQILCIPGDIVKVGETLLRMATGESQVPFQAGEALESIKPTDSELNELNISGVLSTPPVRDLAKQYGININDVNGTGKDGRVLKDDVLKYAVQKGIIADPSESSASSKQALEGEENYSHVLAGVGCEDKTVSLRGFQRKMVLSMSMAAKVPHFHYVEEINCNALVDLKESFQNNNSDPNVKYTFLPLLIKSLSMALSNYPSMNSCFIEESLEVILKGSHNIGVAMATPSGLVVPNIKNVQSLSIFEITKELSRLQQLASDNKLSPGDISGGTITLSNIGAIGGKYGSPLLNLPEVSIIAIGRIQKVPQFANDGSVYPASIMTVNIGADHRVLDGATVARFCSQWKKFIENPELLMKNENRRGQVLLDGGNAIGASWPGIDLVAGGKSKKTKRLAPKSDDIYLKLIVKLYKFLVRRTGSKFNAVILKRLSMSKINKPPLSLSRLIKFMQGKEGKIAVIVGTVTDDIRVYEVPALKVTALRFTETARARIEKAGGECLTFDQLALRAPLGQNTVLLRGPKNAREAVKHFGKAPGVPHSHTKPYVRSKGRKFERARGRRNSRGFKRKEGRLTGLGTYQKLGTVGTVFNCHQPTERNPTVMAVPHHHHLSERNEIDEHPHRKYNSTLPFGIRNRSVFFHGGPYPPALAHFENVEKPDFAFSWLDDRDTFKAGDIATIGIKVLNNFDKLDKNAFNPTLTVNGKIGNSSYISGVLTDFEGDPGNWKLFFTTIAAGLFNVIVNEDHYQVLDSSLHFQVEPGKIYPSVCVASWMDFIHEFEAGSRARLLILPKDAFGNNITSTSEDPSLNNFTVSASYVNGSIASVPNLTYIGWNKFGFIVVEFIVVKAGNQLLNVRGGNQILNGSPLPFKVNPGPLEVSNCVARWNYEPNAWELLSKMEIFIHQQDEYGNLVPGLYPFDAEVVEKETNLSIPVADLYFEEVQAGIQLFSFSNSEPGKFLLTISDMKHKKSISNMPYAYTVFAGYCNGSNSIVNGSGLNNSIAGEMVEFSVYLNDIYQYPSPVEVETLKVEIVRDIDSYSVEPTIYPIQIVNESTFARGLRYGVNGQIEIAPAPSFDPSNYSIGSLRTVATAFNVVYVPQKSGIYGIRVFCGNIPLNGGHSFTKEVRAGEANISLSGVVKFSSKVPKLIMNEVVVQLMDSFSNPVLSQESSLKLEIASINSSGFSSGMFVDNNDGSYTGHYLIEDIGTYEMCALFDSKRLPPCPFGVNVYSGEYFPKAYSDNISVWEDESIAFNVLENDYFAGDNASILNFSQPDHGSLVQYGRHIRYTPYKDYYGNDSFAYTMSDINGNLATAAVNISVLTIPPQFVSFPSQLQATEDKISPTFGGFFGFEIRYSDMMENISVNLKARSGTILLSPMLMQFWPPFSGLSVHRGNEEAYDLVLEGTVEVVNFALKSIQYFGNENFYGADTVGVSTRNRNGVNKLDVPVFVEPINDPPIINVPEVIMLKSNEDESLIYDGERDKFEFSIGDPDLHGFPGSESLFMVIFSVEVNEGFIITSLPSELINTTELKMNNSYQWQPLQTYVAISQHFMVKANGVRFRGTINDCNSVMKQLFYQGEEHGAVLTVTVNDMGNYGCDPDCAEKISVPLYTEASVNLIRRRPINSIVAHALGSAIIIEFIMVFCLGALLLFFTCKCAIALVNERRNNSTIRFSDQPSLHNSHKETELTY</sequence>
<dbReference type="InterPro" id="IPR004167">
    <property type="entry name" value="PSBD"/>
</dbReference>
<evidence type="ECO:0000256" key="10">
    <source>
        <dbReference type="ARBA" id="ARBA00023274"/>
    </source>
</evidence>
<organism evidence="19 20">
    <name type="scientific">Rhamnella rubrinervis</name>
    <dbReference type="NCBI Taxonomy" id="2594499"/>
    <lineage>
        <taxon>Eukaryota</taxon>
        <taxon>Viridiplantae</taxon>
        <taxon>Streptophyta</taxon>
        <taxon>Embryophyta</taxon>
        <taxon>Tracheophyta</taxon>
        <taxon>Spermatophyta</taxon>
        <taxon>Magnoliopsida</taxon>
        <taxon>eudicotyledons</taxon>
        <taxon>Gunneridae</taxon>
        <taxon>Pentapetalae</taxon>
        <taxon>rosids</taxon>
        <taxon>fabids</taxon>
        <taxon>Rosales</taxon>
        <taxon>Rhamnaceae</taxon>
        <taxon>rhamnoid group</taxon>
        <taxon>Rhamneae</taxon>
        <taxon>Rhamnella</taxon>
    </lineage>
</organism>
<comment type="similarity">
    <text evidence="4">Belongs to the 2-oxoacid dehydrogenase family.</text>
</comment>